<feature type="compositionally biased region" description="Basic residues" evidence="3">
    <location>
        <begin position="232"/>
        <end position="241"/>
    </location>
</feature>
<sequence>MADQLLYGFDVSDAESREFLGSLVTSGRVSREDMKELFQLSLMRGVEEWEMLFECATSVKNENEARHCFNASASLGHEQSLVPFLEIVLSGQAEDKEPKPLAKVKAKGKRQTNNSFRRRHLAKNASRFWAGPEGEDDEDPKDGGRDTDRRNTGLVTLPALCYQEAGGEEIAVSAAGPSSSMRGAQLGLDPTIALERERERGANGSQNDSSTSMSNLATPQPLELNSDQQQGMRRRSPRVRAKQAGNSSSGFFRDPEPTQNTDDTQAVPPTSKKTRLPPRITVSRRPIPRLSTERFGLIQEKLAHDPFRLLIAVTFLIRTAGRTAIPVFRELMDRFPTPEALVAATPGDIISMIHPLGLSVVRCSVIQKYARIWLERPPTRHTRYGVKNYPRAKIDGRHVRAGEEFGPEDVLDGNLENDAVADARKRALGCAWEIGHMTQGRYALDSWRIFCRDVLLGRADDWKGRGAKSPDFQPEWMRVLPEDKELRACLRWMWMREGWEWDPITGERQVLGEEMRTAVDEGRVGYDNRGNLVMSDKTPESDSAG</sequence>
<dbReference type="Proteomes" id="UP001303473">
    <property type="component" value="Unassembled WGS sequence"/>
</dbReference>
<gene>
    <name evidence="4" type="ORF">QBC46DRAFT_114809</name>
</gene>
<feature type="region of interest" description="Disordered" evidence="3">
    <location>
        <begin position="199"/>
        <end position="279"/>
    </location>
</feature>
<organism evidence="4 5">
    <name type="scientific">Diplogelasinospora grovesii</name>
    <dbReference type="NCBI Taxonomy" id="303347"/>
    <lineage>
        <taxon>Eukaryota</taxon>
        <taxon>Fungi</taxon>
        <taxon>Dikarya</taxon>
        <taxon>Ascomycota</taxon>
        <taxon>Pezizomycotina</taxon>
        <taxon>Sordariomycetes</taxon>
        <taxon>Sordariomycetidae</taxon>
        <taxon>Sordariales</taxon>
        <taxon>Diplogelasinosporaceae</taxon>
        <taxon>Diplogelasinospora</taxon>
    </lineage>
</organism>
<feature type="compositionally biased region" description="Polar residues" evidence="3">
    <location>
        <begin position="257"/>
        <end position="268"/>
    </location>
</feature>
<keyword evidence="5" id="KW-1185">Reference proteome</keyword>
<dbReference type="Gene3D" id="1.10.340.30">
    <property type="entry name" value="Hypothetical protein, domain 2"/>
    <property type="match status" value="1"/>
</dbReference>
<evidence type="ECO:0000313" key="4">
    <source>
        <dbReference type="EMBL" id="KAK3945270.1"/>
    </source>
</evidence>
<dbReference type="PANTHER" id="PTHR15074">
    <property type="entry name" value="METHYL-CPG-BINDING PROTEIN"/>
    <property type="match status" value="1"/>
</dbReference>
<feature type="compositionally biased region" description="Basic and acidic residues" evidence="3">
    <location>
        <begin position="141"/>
        <end position="151"/>
    </location>
</feature>
<feature type="compositionally biased region" description="Polar residues" evidence="3">
    <location>
        <begin position="203"/>
        <end position="231"/>
    </location>
</feature>
<keyword evidence="2" id="KW-0539">Nucleus</keyword>
<feature type="region of interest" description="Disordered" evidence="3">
    <location>
        <begin position="96"/>
        <end position="152"/>
    </location>
</feature>
<dbReference type="InterPro" id="IPR011257">
    <property type="entry name" value="DNA_glycosylase"/>
</dbReference>
<accession>A0AAN6NGV0</accession>
<dbReference type="GO" id="GO:0003824">
    <property type="term" value="F:catalytic activity"/>
    <property type="evidence" value="ECO:0007669"/>
    <property type="project" value="InterPro"/>
</dbReference>
<name>A0AAN6NGV0_9PEZI</name>
<dbReference type="GO" id="GO:0006281">
    <property type="term" value="P:DNA repair"/>
    <property type="evidence" value="ECO:0007669"/>
    <property type="project" value="InterPro"/>
</dbReference>
<evidence type="ECO:0008006" key="6">
    <source>
        <dbReference type="Google" id="ProtNLM"/>
    </source>
</evidence>
<dbReference type="GO" id="GO:0003677">
    <property type="term" value="F:DNA binding"/>
    <property type="evidence" value="ECO:0007669"/>
    <property type="project" value="InterPro"/>
</dbReference>
<dbReference type="PANTHER" id="PTHR15074:SF0">
    <property type="entry name" value="METHYL-CPG-BINDING DOMAIN PROTEIN 4-LIKE PROTEIN"/>
    <property type="match status" value="1"/>
</dbReference>
<reference evidence="5" key="1">
    <citation type="journal article" date="2023" name="Mol. Phylogenet. Evol.">
        <title>Genome-scale phylogeny and comparative genomics of the fungal order Sordariales.</title>
        <authorList>
            <person name="Hensen N."/>
            <person name="Bonometti L."/>
            <person name="Westerberg I."/>
            <person name="Brannstrom I.O."/>
            <person name="Guillou S."/>
            <person name="Cros-Aarteil S."/>
            <person name="Calhoun S."/>
            <person name="Haridas S."/>
            <person name="Kuo A."/>
            <person name="Mondo S."/>
            <person name="Pangilinan J."/>
            <person name="Riley R."/>
            <person name="LaButti K."/>
            <person name="Andreopoulos B."/>
            <person name="Lipzen A."/>
            <person name="Chen C."/>
            <person name="Yan M."/>
            <person name="Daum C."/>
            <person name="Ng V."/>
            <person name="Clum A."/>
            <person name="Steindorff A."/>
            <person name="Ohm R.A."/>
            <person name="Martin F."/>
            <person name="Silar P."/>
            <person name="Natvig D.O."/>
            <person name="Lalanne C."/>
            <person name="Gautier V."/>
            <person name="Ament-Velasquez S.L."/>
            <person name="Kruys A."/>
            <person name="Hutchinson M.I."/>
            <person name="Powell A.J."/>
            <person name="Barry K."/>
            <person name="Miller A.N."/>
            <person name="Grigoriev I.V."/>
            <person name="Debuchy R."/>
            <person name="Gladieux P."/>
            <person name="Hiltunen Thoren M."/>
            <person name="Johannesson H."/>
        </authorList>
    </citation>
    <scope>NUCLEOTIDE SEQUENCE [LARGE SCALE GENOMIC DNA]</scope>
    <source>
        <strain evidence="5">CBS 340.73</strain>
    </source>
</reference>
<comment type="caution">
    <text evidence="4">The sequence shown here is derived from an EMBL/GenBank/DDBJ whole genome shotgun (WGS) entry which is preliminary data.</text>
</comment>
<evidence type="ECO:0000256" key="1">
    <source>
        <dbReference type="ARBA" id="ARBA00004123"/>
    </source>
</evidence>
<protein>
    <recommendedName>
        <fullName evidence="6">HhH-GPD domain-containing protein</fullName>
    </recommendedName>
</protein>
<proteinExistence type="predicted"/>
<dbReference type="EMBL" id="MU853755">
    <property type="protein sequence ID" value="KAK3945270.1"/>
    <property type="molecule type" value="Genomic_DNA"/>
</dbReference>
<evidence type="ECO:0000256" key="3">
    <source>
        <dbReference type="SAM" id="MobiDB-lite"/>
    </source>
</evidence>
<dbReference type="AlphaFoldDB" id="A0AAN6NGV0"/>
<evidence type="ECO:0000313" key="5">
    <source>
        <dbReference type="Proteomes" id="UP001303473"/>
    </source>
</evidence>
<dbReference type="SUPFAM" id="SSF48150">
    <property type="entry name" value="DNA-glycosylase"/>
    <property type="match status" value="1"/>
</dbReference>
<dbReference type="GO" id="GO:0005634">
    <property type="term" value="C:nucleus"/>
    <property type="evidence" value="ECO:0007669"/>
    <property type="project" value="UniProtKB-SubCell"/>
</dbReference>
<comment type="subcellular location">
    <subcellularLocation>
        <location evidence="1">Nucleus</location>
    </subcellularLocation>
</comment>
<feature type="compositionally biased region" description="Basic residues" evidence="3">
    <location>
        <begin position="102"/>
        <end position="122"/>
    </location>
</feature>
<evidence type="ECO:0000256" key="2">
    <source>
        <dbReference type="ARBA" id="ARBA00023242"/>
    </source>
</evidence>
<dbReference type="InterPro" id="IPR045138">
    <property type="entry name" value="MeCP2/MBD4"/>
</dbReference>